<dbReference type="GO" id="GO:0004553">
    <property type="term" value="F:hydrolase activity, hydrolyzing O-glycosyl compounds"/>
    <property type="evidence" value="ECO:0007669"/>
    <property type="project" value="InterPro"/>
</dbReference>
<proteinExistence type="predicted"/>
<dbReference type="RefSeq" id="WP_036795122.1">
    <property type="nucleotide sequence ID" value="NZ_JAUZMX010000001.1"/>
</dbReference>
<evidence type="ECO:0000256" key="1">
    <source>
        <dbReference type="ARBA" id="ARBA00001947"/>
    </source>
</evidence>
<name>A0A0B7J8R5_9GAMM</name>
<dbReference type="InterPro" id="IPR051256">
    <property type="entry name" value="Dictomallein"/>
</dbReference>
<dbReference type="SUPFAM" id="SSF51055">
    <property type="entry name" value="Carbohydrate binding domain"/>
    <property type="match status" value="1"/>
</dbReference>
<reference evidence="8 9" key="1">
    <citation type="submission" date="2018-01" db="EMBL/GenBank/DDBJ databases">
        <title>Whole genome sequencing of Histamine producing bacteria.</title>
        <authorList>
            <person name="Butler K."/>
        </authorList>
    </citation>
    <scope>NUCLEOTIDE SEQUENCE [LARGE SCALE GENOMIC DNA]</scope>
    <source>
        <strain evidence="8 9">FS-7.2</strain>
    </source>
</reference>
<dbReference type="AlphaFoldDB" id="A0A0B7J8R5"/>
<dbReference type="PANTHER" id="PTHR39540">
    <property type="match status" value="1"/>
</dbReference>
<dbReference type="Gene3D" id="2.60.120.1230">
    <property type="match status" value="2"/>
</dbReference>
<dbReference type="GO" id="GO:0046872">
    <property type="term" value="F:metal ion binding"/>
    <property type="evidence" value="ECO:0007669"/>
    <property type="project" value="UniProtKB-KW"/>
</dbReference>
<keyword evidence="5" id="KW-0862">Zinc</keyword>
<dbReference type="InterPro" id="IPR048990">
    <property type="entry name" value="StcE_b-sandwich"/>
</dbReference>
<keyword evidence="2" id="KW-0645">Protease</keyword>
<dbReference type="InterPro" id="IPR013783">
    <property type="entry name" value="Ig-like_fold"/>
</dbReference>
<dbReference type="GO" id="GO:0005576">
    <property type="term" value="C:extracellular region"/>
    <property type="evidence" value="ECO:0007669"/>
    <property type="project" value="InterPro"/>
</dbReference>
<dbReference type="Proteomes" id="UP000241426">
    <property type="component" value="Unassembled WGS sequence"/>
</dbReference>
<dbReference type="InterPro" id="IPR036573">
    <property type="entry name" value="CBM_sf_5/12"/>
</dbReference>
<dbReference type="InterPro" id="IPR003610">
    <property type="entry name" value="CBM5/12"/>
</dbReference>
<gene>
    <name evidence="8" type="ORF">C9J27_15490</name>
</gene>
<dbReference type="InterPro" id="IPR019503">
    <property type="entry name" value="Peptidase_M66_dom"/>
</dbReference>
<organism evidence="8 9">
    <name type="scientific">Photobacterium kishitanii</name>
    <dbReference type="NCBI Taxonomy" id="318456"/>
    <lineage>
        <taxon>Bacteria</taxon>
        <taxon>Pseudomonadati</taxon>
        <taxon>Pseudomonadota</taxon>
        <taxon>Gammaproteobacteria</taxon>
        <taxon>Vibrionales</taxon>
        <taxon>Vibrionaceae</taxon>
        <taxon>Photobacterium</taxon>
    </lineage>
</organism>
<evidence type="ECO:0000256" key="3">
    <source>
        <dbReference type="ARBA" id="ARBA00022723"/>
    </source>
</evidence>
<evidence type="ECO:0000313" key="9">
    <source>
        <dbReference type="Proteomes" id="UP000241426"/>
    </source>
</evidence>
<dbReference type="Pfam" id="PF02839">
    <property type="entry name" value="CBM_5_12"/>
    <property type="match status" value="1"/>
</dbReference>
<comment type="cofactor">
    <cofactor evidence="1">
        <name>Zn(2+)</name>
        <dbReference type="ChEBI" id="CHEBI:29105"/>
    </cofactor>
</comment>
<dbReference type="GO" id="GO:0005975">
    <property type="term" value="P:carbohydrate metabolic process"/>
    <property type="evidence" value="ECO:0007669"/>
    <property type="project" value="InterPro"/>
</dbReference>
<dbReference type="Pfam" id="PF10462">
    <property type="entry name" value="Peptidase_M66"/>
    <property type="match status" value="1"/>
</dbReference>
<dbReference type="GO" id="GO:0004222">
    <property type="term" value="F:metalloendopeptidase activity"/>
    <property type="evidence" value="ECO:0007669"/>
    <property type="project" value="InterPro"/>
</dbReference>
<dbReference type="GO" id="GO:0030246">
    <property type="term" value="F:carbohydrate binding"/>
    <property type="evidence" value="ECO:0007669"/>
    <property type="project" value="InterPro"/>
</dbReference>
<dbReference type="Gene3D" id="2.10.10.20">
    <property type="entry name" value="Carbohydrate-binding module superfamily 5/12"/>
    <property type="match status" value="1"/>
</dbReference>
<protein>
    <submittedName>
        <fullName evidence="8">DUF5011 domain-containing protein</fullName>
    </submittedName>
</protein>
<dbReference type="Gene3D" id="2.60.40.10">
    <property type="entry name" value="Immunoglobulins"/>
    <property type="match status" value="2"/>
</dbReference>
<dbReference type="CDD" id="cd12215">
    <property type="entry name" value="ChiC_BD"/>
    <property type="match status" value="1"/>
</dbReference>
<dbReference type="SMART" id="SM00495">
    <property type="entry name" value="ChtBD3"/>
    <property type="match status" value="2"/>
</dbReference>
<keyword evidence="4" id="KW-0378">Hydrolase</keyword>
<dbReference type="GeneID" id="29944085"/>
<dbReference type="PROSITE" id="PS51694">
    <property type="entry name" value="PEPTIDASE_M66"/>
    <property type="match status" value="1"/>
</dbReference>
<dbReference type="InterPro" id="IPR032179">
    <property type="entry name" value="Cry22Aa_Ig-like"/>
</dbReference>
<evidence type="ECO:0000256" key="2">
    <source>
        <dbReference type="ARBA" id="ARBA00022670"/>
    </source>
</evidence>
<evidence type="ECO:0000256" key="5">
    <source>
        <dbReference type="ARBA" id="ARBA00022833"/>
    </source>
</evidence>
<dbReference type="PANTHER" id="PTHR39540:SF1">
    <property type="entry name" value="DICTOMALLEIN-1-RELATED"/>
    <property type="match status" value="1"/>
</dbReference>
<dbReference type="EMBL" id="PYNF01000014">
    <property type="protein sequence ID" value="PSU96761.1"/>
    <property type="molecule type" value="Genomic_DNA"/>
</dbReference>
<dbReference type="Pfam" id="PF20944">
    <property type="entry name" value="StcE_b-sandwich"/>
    <property type="match status" value="2"/>
</dbReference>
<accession>A0A0B7J8R5</accession>
<dbReference type="Pfam" id="PF12561">
    <property type="entry name" value="TagA"/>
    <property type="match status" value="1"/>
</dbReference>
<accession>A0A2T3KFD3</accession>
<dbReference type="InterPro" id="IPR022218">
    <property type="entry name" value="TagA_dom"/>
</dbReference>
<dbReference type="eggNOG" id="COG3591">
    <property type="taxonomic scope" value="Bacteria"/>
</dbReference>
<dbReference type="Pfam" id="PF16403">
    <property type="entry name" value="Bact_surface_Ig-like"/>
    <property type="match status" value="2"/>
</dbReference>
<keyword evidence="3" id="KW-0479">Metal-binding</keyword>
<comment type="caution">
    <text evidence="8">The sequence shown here is derived from an EMBL/GenBank/DDBJ whole genome shotgun (WGS) entry which is preliminary data.</text>
</comment>
<evidence type="ECO:0000256" key="7">
    <source>
        <dbReference type="PROSITE-ProRule" id="PRU01031"/>
    </source>
</evidence>
<dbReference type="eggNOG" id="COG3979">
    <property type="taxonomic scope" value="Bacteria"/>
</dbReference>
<comment type="caution">
    <text evidence="7">Lacks conserved residue(s) required for the propagation of feature annotation.</text>
</comment>
<sequence>MKVKYLASIFPVLMMSVYGNTTIANEVATGKIYFNQKELPSDTQGTLPGNVSIAQSVIMQSVNKIADDRQPHLVSLRKALVLFEPSIGEIISGEAITLIAKNAHGEVVHQALMQLPQNLPKIVGQIDQQLNITKPDIFSHTVSGNGPLHTIQGEQGKAAFKALLLEHDAINVTTSDGSWAQHFILADDPAFNNKTVTFTSWAGYNSTITYSQGTDTISNGNELTYKNIDGIWYAKADQDINRIAYSDKAYSAILPAEAVLPELQLSFVSESGKEGLVNEISVGAYTHLILNAVDIGLLTPPRDEFVFIKDHELQRQYFQNTQISKLTVNPYQAVHLTEIMLPDGRLLVDVDPSTADAYGSDSHYRIARELISSGINSANYGVNSSSVRPQSQWNIDAVYHAAQVTVNNSRGNYSSGVINHGLLGSYRGVASVVSSTGNEFSHEVGHEFGVGNHYPGGFKGAVHNSSINKNSTWGWDVHKNLFIPNFSKGINNQTSCYEGECAQPFAGHSFGFGTMSGGWPQHAKYNAYTLHTPYELSIFQDFLENKANFDALSPTGFSKWNHELQQMQPWTNSAADDLAFVIKYVSDNDSLNQFGEQSDKFQTLLAQADAVKLGLGNGYWARDFYLPTDDSLEGKIISFESWAGWTAYIHYNQTTIALNHSNKYAFKFINGQWQSVDSDILNKSIELTPYKQGIPVTTLVGYYDPDKTLPSYIYPALHGAYGSVYADGFTDSSCQLDVFTRNGGTKTFNLHNRRLQAGMMNRFHINIETALQPYQAQVRCGNEQLDSLTIEPASVTLKAQITTTEAGEAPTIYGVTDVVIQQGQHFDVMAGVSAIDDYDGDVSASIVVDGAVDNTTAGYYSLTYKAYDSAASETVTVRQVEVFSEKPIFSGISDSTISLGEVFDPRIGVQAMDAEDGDLTANIQIAGSVNTDIAGSYVLTYQIVDSASHIVTATRTVTVEGEPVCDNLWLATATYVAGDQVSHKGALWQAGWWTQAEEPSTTGEWGVWKQIADSGCSIPKPEITPPVEGEYPAYQANGNYKAGDKVTAIDGNIYQCKPWPATGWCNNSAYAPGDSYYWSEAWIQL</sequence>
<dbReference type="GO" id="GO:0006508">
    <property type="term" value="P:proteolysis"/>
    <property type="evidence" value="ECO:0007669"/>
    <property type="project" value="UniProtKB-KW"/>
</dbReference>
<keyword evidence="6" id="KW-0482">Metalloprotease</keyword>
<evidence type="ECO:0000313" key="8">
    <source>
        <dbReference type="EMBL" id="PSU96761.1"/>
    </source>
</evidence>
<evidence type="ECO:0000256" key="6">
    <source>
        <dbReference type="ARBA" id="ARBA00023049"/>
    </source>
</evidence>
<evidence type="ECO:0000256" key="4">
    <source>
        <dbReference type="ARBA" id="ARBA00022801"/>
    </source>
</evidence>